<feature type="transmembrane region" description="Helical" evidence="1">
    <location>
        <begin position="55"/>
        <end position="76"/>
    </location>
</feature>
<protein>
    <submittedName>
        <fullName evidence="2">Uncharacterized protein</fullName>
    </submittedName>
</protein>
<sequence>MAEIIIIFFMMPCNHSPFFIKCVLFFYYKSSLLEKEYKSHNVIEMQRKCQKMCEFVVFFYIIHFLSFMICIFYVIYIHKKM</sequence>
<evidence type="ECO:0000256" key="1">
    <source>
        <dbReference type="SAM" id="Phobius"/>
    </source>
</evidence>
<reference evidence="2 3" key="1">
    <citation type="submission" date="2019-01" db="EMBL/GenBank/DDBJ databases">
        <title>Draft genome sequence of heavy metal resistant Bacillus cereus NWUAB01.</title>
        <authorList>
            <person name="Babalola O."/>
            <person name="Aremu B.R."/>
            <person name="Ayangbenro A.S."/>
        </authorList>
    </citation>
    <scope>NUCLEOTIDE SEQUENCE [LARGE SCALE GENOMIC DNA]</scope>
    <source>
        <strain evidence="2 3">NWUAB01</strain>
    </source>
</reference>
<organism evidence="2 3">
    <name type="scientific">Bacillus cereus</name>
    <dbReference type="NCBI Taxonomy" id="1396"/>
    <lineage>
        <taxon>Bacteria</taxon>
        <taxon>Bacillati</taxon>
        <taxon>Bacillota</taxon>
        <taxon>Bacilli</taxon>
        <taxon>Bacillales</taxon>
        <taxon>Bacillaceae</taxon>
        <taxon>Bacillus</taxon>
        <taxon>Bacillus cereus group</taxon>
    </lineage>
</organism>
<dbReference type="AlphaFoldDB" id="A0A9X8IXD9"/>
<gene>
    <name evidence="2" type="ORF">DR116_0020155</name>
</gene>
<proteinExistence type="predicted"/>
<evidence type="ECO:0000313" key="3">
    <source>
        <dbReference type="Proteomes" id="UP000253597"/>
    </source>
</evidence>
<keyword evidence="1" id="KW-0812">Transmembrane</keyword>
<evidence type="ECO:0000313" key="2">
    <source>
        <dbReference type="EMBL" id="RWQ72207.1"/>
    </source>
</evidence>
<feature type="transmembrane region" description="Helical" evidence="1">
    <location>
        <begin position="6"/>
        <end position="28"/>
    </location>
</feature>
<dbReference type="Proteomes" id="UP000253597">
    <property type="component" value="Unassembled WGS sequence"/>
</dbReference>
<keyword evidence="1" id="KW-1133">Transmembrane helix</keyword>
<dbReference type="EMBL" id="QNGD03000010">
    <property type="protein sequence ID" value="RWQ72207.1"/>
    <property type="molecule type" value="Genomic_DNA"/>
</dbReference>
<accession>A0A9X8IXD9</accession>
<name>A0A9X8IXD9_BACCE</name>
<keyword evidence="1" id="KW-0472">Membrane</keyword>
<comment type="caution">
    <text evidence="2">The sequence shown here is derived from an EMBL/GenBank/DDBJ whole genome shotgun (WGS) entry which is preliminary data.</text>
</comment>